<dbReference type="EMBL" id="ONZQ02000006">
    <property type="protein sequence ID" value="SPO02268.1"/>
    <property type="molecule type" value="Genomic_DNA"/>
</dbReference>
<protein>
    <submittedName>
        <fullName evidence="1">Uncharacterized protein</fullName>
    </submittedName>
</protein>
<accession>A0AAE8MYH9</accession>
<proteinExistence type="predicted"/>
<name>A0AAE8MYH9_9PEZI</name>
<dbReference type="AlphaFoldDB" id="A0AAE8MYH9"/>
<keyword evidence="2" id="KW-1185">Reference proteome</keyword>
<reference evidence="1" key="1">
    <citation type="submission" date="2018-03" db="EMBL/GenBank/DDBJ databases">
        <authorList>
            <person name="Guldener U."/>
        </authorList>
    </citation>
    <scope>NUCLEOTIDE SEQUENCE</scope>
</reference>
<evidence type="ECO:0000313" key="1">
    <source>
        <dbReference type="EMBL" id="SPO02268.1"/>
    </source>
</evidence>
<dbReference type="Proteomes" id="UP001187682">
    <property type="component" value="Unassembled WGS sequence"/>
</dbReference>
<organism evidence="1 2">
    <name type="scientific">Cephalotrichum gorgonifer</name>
    <dbReference type="NCBI Taxonomy" id="2041049"/>
    <lineage>
        <taxon>Eukaryota</taxon>
        <taxon>Fungi</taxon>
        <taxon>Dikarya</taxon>
        <taxon>Ascomycota</taxon>
        <taxon>Pezizomycotina</taxon>
        <taxon>Sordariomycetes</taxon>
        <taxon>Hypocreomycetidae</taxon>
        <taxon>Microascales</taxon>
        <taxon>Microascaceae</taxon>
        <taxon>Cephalotrichum</taxon>
    </lineage>
</organism>
<sequence length="115" mass="12478">MCVIYETIYVCGDVDYQTVECGSRNTAGHQSRCHASTNTKTNTNAKANDRDDANHAVDFSLPLGMGGMIATKINVAEECQSLENLSPAPPNSGWSLQVGKMDAATRHRLHEPPIM</sequence>
<gene>
    <name evidence="1" type="ORF">DNG_04941</name>
</gene>
<evidence type="ECO:0000313" key="2">
    <source>
        <dbReference type="Proteomes" id="UP001187682"/>
    </source>
</evidence>
<comment type="caution">
    <text evidence="1">The sequence shown here is derived from an EMBL/GenBank/DDBJ whole genome shotgun (WGS) entry which is preliminary data.</text>
</comment>